<sequence>MNQLRDDMIDMDIPDELHQRVVAGVEQAMHDGKPAKSRKWGIKKKGVAVAAAVLFAFCLLVDSPFVSPAMANVAQKIPFLNAIYHKDISTRVAEALDAKHIPYDGISILFGKDKKIVVSIKDGTDPELRQEAADVLKRVVIKENDFDAFSIQTVDSTEDSKPIKEKPEEEKRTKVLSELGVSLKGFPDVIVGIRIKAFDVQIPDTEKRVGEIKQKIKEVVNRYHMDDDPIKITTYSMAKRRLDDQWYPLITTIGEGFLAKKEYHVKGFGYSIKENTMNFIITTTYDQVNEESKKTAAKIEQLINSFLKSEDAQKRIGGKKYKIIINSKDHQRIN</sequence>
<evidence type="ECO:0000313" key="2">
    <source>
        <dbReference type="EMBL" id="MFD2695698.1"/>
    </source>
</evidence>
<organism evidence="2 3">
    <name type="scientific">Sporolactobacillus shoreicorticis</name>
    <dbReference type="NCBI Taxonomy" id="1923877"/>
    <lineage>
        <taxon>Bacteria</taxon>
        <taxon>Bacillati</taxon>
        <taxon>Bacillota</taxon>
        <taxon>Bacilli</taxon>
        <taxon>Bacillales</taxon>
        <taxon>Sporolactobacillaceae</taxon>
        <taxon>Sporolactobacillus</taxon>
    </lineage>
</organism>
<protein>
    <submittedName>
        <fullName evidence="2">DUF4030 domain-containing protein</fullName>
    </submittedName>
</protein>
<keyword evidence="1" id="KW-1133">Transmembrane helix</keyword>
<keyword evidence="1" id="KW-0472">Membrane</keyword>
<proteinExistence type="predicted"/>
<name>A0ABW5S8S0_9BACL</name>
<reference evidence="3" key="1">
    <citation type="journal article" date="2019" name="Int. J. Syst. Evol. Microbiol.">
        <title>The Global Catalogue of Microorganisms (GCM) 10K type strain sequencing project: providing services to taxonomists for standard genome sequencing and annotation.</title>
        <authorList>
            <consortium name="The Broad Institute Genomics Platform"/>
            <consortium name="The Broad Institute Genome Sequencing Center for Infectious Disease"/>
            <person name="Wu L."/>
            <person name="Ma J."/>
        </authorList>
    </citation>
    <scope>NUCLEOTIDE SEQUENCE [LARGE SCALE GENOMIC DNA]</scope>
    <source>
        <strain evidence="3">TISTR 2466</strain>
    </source>
</reference>
<dbReference type="Proteomes" id="UP001597399">
    <property type="component" value="Unassembled WGS sequence"/>
</dbReference>
<dbReference type="EMBL" id="JBHUMQ010000050">
    <property type="protein sequence ID" value="MFD2695698.1"/>
    <property type="molecule type" value="Genomic_DNA"/>
</dbReference>
<gene>
    <name evidence="2" type="ORF">ACFSUE_19025</name>
</gene>
<accession>A0ABW5S8S0</accession>
<evidence type="ECO:0000256" key="1">
    <source>
        <dbReference type="SAM" id="Phobius"/>
    </source>
</evidence>
<feature type="transmembrane region" description="Helical" evidence="1">
    <location>
        <begin position="46"/>
        <end position="66"/>
    </location>
</feature>
<evidence type="ECO:0000313" key="3">
    <source>
        <dbReference type="Proteomes" id="UP001597399"/>
    </source>
</evidence>
<keyword evidence="3" id="KW-1185">Reference proteome</keyword>
<comment type="caution">
    <text evidence="2">The sequence shown here is derived from an EMBL/GenBank/DDBJ whole genome shotgun (WGS) entry which is preliminary data.</text>
</comment>
<dbReference type="RefSeq" id="WP_253063060.1">
    <property type="nucleotide sequence ID" value="NZ_JAMXWM010000017.1"/>
</dbReference>
<keyword evidence="1" id="KW-0812">Transmembrane</keyword>